<evidence type="ECO:0000256" key="1">
    <source>
        <dbReference type="SAM" id="MobiDB-lite"/>
    </source>
</evidence>
<evidence type="ECO:0000313" key="3">
    <source>
        <dbReference type="Proteomes" id="UP000254425"/>
    </source>
</evidence>
<name>A0A345XYI0_9ACTN</name>
<reference evidence="2 3" key="1">
    <citation type="submission" date="2018-07" db="EMBL/GenBank/DDBJ databases">
        <title>Draft genome of the type strain Streptomyces armeniacus ATCC 15676.</title>
        <authorList>
            <person name="Labana P."/>
            <person name="Gosse J.T."/>
            <person name="Boddy C.N."/>
        </authorList>
    </citation>
    <scope>NUCLEOTIDE SEQUENCE [LARGE SCALE GENOMIC DNA]</scope>
    <source>
        <strain evidence="2 3">ATCC 15676</strain>
    </source>
</reference>
<feature type="compositionally biased region" description="Basic and acidic residues" evidence="1">
    <location>
        <begin position="9"/>
        <end position="21"/>
    </location>
</feature>
<keyword evidence="3" id="KW-1185">Reference proteome</keyword>
<feature type="compositionally biased region" description="Basic and acidic residues" evidence="1">
    <location>
        <begin position="64"/>
        <end position="78"/>
    </location>
</feature>
<gene>
    <name evidence="2" type="ORF">DVA86_33190</name>
</gene>
<dbReference type="RefSeq" id="WP_208883795.1">
    <property type="nucleotide sequence ID" value="NZ_CP031320.1"/>
</dbReference>
<protein>
    <submittedName>
        <fullName evidence="2">Uncharacterized protein</fullName>
    </submittedName>
</protein>
<organism evidence="2 3">
    <name type="scientific">Streptomyces armeniacus</name>
    <dbReference type="NCBI Taxonomy" id="83291"/>
    <lineage>
        <taxon>Bacteria</taxon>
        <taxon>Bacillati</taxon>
        <taxon>Actinomycetota</taxon>
        <taxon>Actinomycetes</taxon>
        <taxon>Kitasatosporales</taxon>
        <taxon>Streptomycetaceae</taxon>
        <taxon>Streptomyces</taxon>
    </lineage>
</organism>
<sequence length="78" mass="8361">MSTEPAEEPDGRGARIPRDPPDQQAGAAGETPDEELVPGGEEEDAELPDTDETGSGPRGTPQTEYEHPDRPEPYESTD</sequence>
<dbReference type="AlphaFoldDB" id="A0A345XYI0"/>
<proteinExistence type="predicted"/>
<dbReference type="EMBL" id="CP031320">
    <property type="protein sequence ID" value="AXK36696.1"/>
    <property type="molecule type" value="Genomic_DNA"/>
</dbReference>
<dbReference type="Proteomes" id="UP000254425">
    <property type="component" value="Chromosome"/>
</dbReference>
<accession>A0A345XYI0</accession>
<dbReference type="KEGG" id="sarm:DVA86_33190"/>
<evidence type="ECO:0000313" key="2">
    <source>
        <dbReference type="EMBL" id="AXK36696.1"/>
    </source>
</evidence>
<feature type="region of interest" description="Disordered" evidence="1">
    <location>
        <begin position="1"/>
        <end position="78"/>
    </location>
</feature>
<feature type="compositionally biased region" description="Acidic residues" evidence="1">
    <location>
        <begin position="31"/>
        <end position="52"/>
    </location>
</feature>